<comment type="subcellular location">
    <subcellularLocation>
        <location evidence="1">Cytoplasm</location>
    </subcellularLocation>
</comment>
<evidence type="ECO:0000313" key="6">
    <source>
        <dbReference type="Proteomes" id="UP001530400"/>
    </source>
</evidence>
<dbReference type="Gene3D" id="3.40.50.1820">
    <property type="entry name" value="alpha/beta hydrolase"/>
    <property type="match status" value="3"/>
</dbReference>
<feature type="chain" id="PRO_5044793500" evidence="4">
    <location>
        <begin position="22"/>
        <end position="709"/>
    </location>
</feature>
<name>A0ABD3NGR8_9STRA</name>
<feature type="region of interest" description="Disordered" evidence="3">
    <location>
        <begin position="487"/>
        <end position="517"/>
    </location>
</feature>
<evidence type="ECO:0000256" key="3">
    <source>
        <dbReference type="SAM" id="MobiDB-lite"/>
    </source>
</evidence>
<dbReference type="EMBL" id="JALLPJ020001181">
    <property type="protein sequence ID" value="KAL3774719.1"/>
    <property type="molecule type" value="Genomic_DNA"/>
</dbReference>
<dbReference type="Proteomes" id="UP001530400">
    <property type="component" value="Unassembled WGS sequence"/>
</dbReference>
<dbReference type="GO" id="GO:0005737">
    <property type="term" value="C:cytoplasm"/>
    <property type="evidence" value="ECO:0007669"/>
    <property type="project" value="UniProtKB-SubCell"/>
</dbReference>
<gene>
    <name evidence="5" type="ORF">ACHAWO_011419</name>
</gene>
<evidence type="ECO:0000313" key="5">
    <source>
        <dbReference type="EMBL" id="KAL3774719.1"/>
    </source>
</evidence>
<evidence type="ECO:0000256" key="4">
    <source>
        <dbReference type="SAM" id="SignalP"/>
    </source>
</evidence>
<feature type="compositionally biased region" description="Low complexity" evidence="3">
    <location>
        <begin position="487"/>
        <end position="514"/>
    </location>
</feature>
<organism evidence="5 6">
    <name type="scientific">Cyclotella atomus</name>
    <dbReference type="NCBI Taxonomy" id="382360"/>
    <lineage>
        <taxon>Eukaryota</taxon>
        <taxon>Sar</taxon>
        <taxon>Stramenopiles</taxon>
        <taxon>Ochrophyta</taxon>
        <taxon>Bacillariophyta</taxon>
        <taxon>Coscinodiscophyceae</taxon>
        <taxon>Thalassiosirophycidae</taxon>
        <taxon>Stephanodiscales</taxon>
        <taxon>Stephanodiscaceae</taxon>
        <taxon>Cyclotella</taxon>
    </lineage>
</organism>
<dbReference type="PANTHER" id="PTHR46197">
    <property type="entry name" value="PROTEIN ABHD14B-LIKE"/>
    <property type="match status" value="1"/>
</dbReference>
<dbReference type="AlphaFoldDB" id="A0ABD3NGR8"/>
<feature type="compositionally biased region" description="Low complexity" evidence="3">
    <location>
        <begin position="249"/>
        <end position="272"/>
    </location>
</feature>
<comment type="caution">
    <text evidence="5">The sequence shown here is derived from an EMBL/GenBank/DDBJ whole genome shotgun (WGS) entry which is preliminary data.</text>
</comment>
<feature type="signal peptide" evidence="4">
    <location>
        <begin position="1"/>
        <end position="21"/>
    </location>
</feature>
<proteinExistence type="predicted"/>
<protein>
    <submittedName>
        <fullName evidence="5">Uncharacterized protein</fullName>
    </submittedName>
</protein>
<evidence type="ECO:0000256" key="1">
    <source>
        <dbReference type="ARBA" id="ARBA00004496"/>
    </source>
</evidence>
<evidence type="ECO:0000256" key="2">
    <source>
        <dbReference type="ARBA" id="ARBA00022490"/>
    </source>
</evidence>
<reference evidence="5 6" key="1">
    <citation type="submission" date="2024-10" db="EMBL/GenBank/DDBJ databases">
        <title>Updated reference genomes for cyclostephanoid diatoms.</title>
        <authorList>
            <person name="Roberts W.R."/>
            <person name="Alverson A.J."/>
        </authorList>
    </citation>
    <scope>NUCLEOTIDE SEQUENCE [LARGE SCALE GENOMIC DNA]</scope>
    <source>
        <strain evidence="5 6">AJA010-31</strain>
    </source>
</reference>
<feature type="region of interest" description="Disordered" evidence="3">
    <location>
        <begin position="249"/>
        <end position="282"/>
    </location>
</feature>
<dbReference type="PANTHER" id="PTHR46197:SF3">
    <property type="entry name" value="AB HYDROLASE-1 DOMAIN-CONTAINING PROTEIN"/>
    <property type="match status" value="1"/>
</dbReference>
<dbReference type="SUPFAM" id="SSF53474">
    <property type="entry name" value="alpha/beta-Hydrolases"/>
    <property type="match status" value="3"/>
</dbReference>
<keyword evidence="6" id="KW-1185">Reference proteome</keyword>
<accession>A0ABD3NGR8</accession>
<sequence length="709" mass="75094">MIRPPILPALAAVAILAVVMALAVVLPKNNEERAAIDASNREAMQSAGIQDVSVDNVPFYYCSAATTPAKKSLVLLHGSTFTRDTWLDIGVMQDFCSDGSLEVLAISRYGTDHEQLKSFLDSLESSGYVSFPVALVTPSASSHPVVDWLANGDAQEMATYADPWIPVAPASLNTLDDHQVSSLVSKVLAIYGDEDTKFGRYSQRLGELADAEVVELAGGHAVYNGSPEEFVEVILEFLDLSSVATATTSTTDATTASSVSTSTPVSSPTALAHSNPSTSGDIQDVSVDNVPFYYCSAETTPAKKSLVLLHGSTFTRDTWLDNGIMQDLCSDGSLEVLAISRYGTDHEQLKSLLDSLEAGGYVSFPVALVTPSASSHPVVDWLANGDAQEMATYADPWIPVAPASLNTLDDHQVSSLVSKVLAIYGDEDTKFGRYSQRLGELADAEVVELAGGHAVYNGSPEEFVEVILEFLDLSSVATATTSATTDATTASSVKAASTPVPSPTTHTPSNPSSSGNIKDLSVGNVPFYYCSAETTPAKKSLVLLHGSTFTRDTWLDNGIMQDLCSDGSLEVLAIELPVSSEHDNLKSLFDSLEAGGYVSFPVALVTPSASSLTVTSWLANGDAQDMATYADPWIPVAPVYLSTLDDQQVSSLVSNVLAIYGDEDTKAGRYSQRLGELADAEVVELAGGHAVYNGSPKEFVDVILGYLNV</sequence>
<keyword evidence="4" id="KW-0732">Signal</keyword>
<dbReference type="InterPro" id="IPR029058">
    <property type="entry name" value="AB_hydrolase_fold"/>
</dbReference>
<keyword evidence="2" id="KW-0963">Cytoplasm</keyword>